<dbReference type="EC" id="2.3.2.27" evidence="3"/>
<evidence type="ECO:0000256" key="4">
    <source>
        <dbReference type="ARBA" id="ARBA00022679"/>
    </source>
</evidence>
<evidence type="ECO:0000256" key="2">
    <source>
        <dbReference type="ARBA" id="ARBA00004906"/>
    </source>
</evidence>
<dbReference type="PANTHER" id="PTHR13931">
    <property type="entry name" value="UBIQUITINATION FACTOR E4"/>
    <property type="match status" value="1"/>
</dbReference>
<evidence type="ECO:0000259" key="6">
    <source>
        <dbReference type="Pfam" id="PF10408"/>
    </source>
</evidence>
<keyword evidence="8" id="KW-1185">Reference proteome</keyword>
<organism evidence="7 8">
    <name type="scientific">Cordylochernes scorpioides</name>
    <dbReference type="NCBI Taxonomy" id="51811"/>
    <lineage>
        <taxon>Eukaryota</taxon>
        <taxon>Metazoa</taxon>
        <taxon>Ecdysozoa</taxon>
        <taxon>Arthropoda</taxon>
        <taxon>Chelicerata</taxon>
        <taxon>Arachnida</taxon>
        <taxon>Pseudoscorpiones</taxon>
        <taxon>Cheliferoidea</taxon>
        <taxon>Chernetidae</taxon>
        <taxon>Cordylochernes</taxon>
    </lineage>
</organism>
<dbReference type="EMBL" id="CP092870">
    <property type="protein sequence ID" value="UYV71410.1"/>
    <property type="molecule type" value="Genomic_DNA"/>
</dbReference>
<dbReference type="PANTHER" id="PTHR13931:SF16">
    <property type="entry name" value="UBIQUITIN CONJUGATION FACTOR E4 A"/>
    <property type="match status" value="1"/>
</dbReference>
<evidence type="ECO:0000256" key="3">
    <source>
        <dbReference type="ARBA" id="ARBA00012483"/>
    </source>
</evidence>
<evidence type="ECO:0000256" key="1">
    <source>
        <dbReference type="ARBA" id="ARBA00000900"/>
    </source>
</evidence>
<gene>
    <name evidence="7" type="ORF">LAZ67_8003048</name>
</gene>
<evidence type="ECO:0000256" key="5">
    <source>
        <dbReference type="ARBA" id="ARBA00022786"/>
    </source>
</evidence>
<evidence type="ECO:0000313" key="7">
    <source>
        <dbReference type="EMBL" id="UYV71410.1"/>
    </source>
</evidence>
<keyword evidence="5" id="KW-0833">Ubl conjugation pathway</keyword>
<dbReference type="Pfam" id="PF10408">
    <property type="entry name" value="Ufd2P_core"/>
    <property type="match status" value="1"/>
</dbReference>
<feature type="domain" description="Ubiquitin conjugation factor E4 core" evidence="6">
    <location>
        <begin position="49"/>
        <end position="126"/>
    </location>
</feature>
<reference evidence="7 8" key="1">
    <citation type="submission" date="2022-01" db="EMBL/GenBank/DDBJ databases">
        <title>A chromosomal length assembly of Cordylochernes scorpioides.</title>
        <authorList>
            <person name="Zeh D."/>
            <person name="Zeh J."/>
        </authorList>
    </citation>
    <scope>NUCLEOTIDE SEQUENCE [LARGE SCALE GENOMIC DNA]</scope>
    <source>
        <strain evidence="7">IN4F17</strain>
        <tissue evidence="7">Whole Body</tissue>
    </source>
</reference>
<keyword evidence="4" id="KW-0808">Transferase</keyword>
<name>A0ABY6KRD4_9ARAC</name>
<proteinExistence type="predicted"/>
<protein>
    <recommendedName>
        <fullName evidence="3">RING-type E3 ubiquitin transferase</fullName>
        <ecNumber evidence="3">2.3.2.27</ecNumber>
    </recommendedName>
</protein>
<dbReference type="Proteomes" id="UP001235939">
    <property type="component" value="Chromosome 08"/>
</dbReference>
<dbReference type="InterPro" id="IPR019474">
    <property type="entry name" value="Ub_conjug_fac_E4_core"/>
</dbReference>
<evidence type="ECO:0000313" key="8">
    <source>
        <dbReference type="Proteomes" id="UP001235939"/>
    </source>
</evidence>
<sequence length="153" mass="17465">MRQRRGCDAQMVYLVQCWTRGSVQEGHDVRGLTGPVVGGDGAITVLCRVSPDRKKLRVKDMEQYEFKPKNLLRDISQIYIHLGLPSDDATPEEKKVAEEFCRAISRDGRSYSSQLFQLASDTLHKVYAGFLAVQMDLLAEKVQVRDFFIWLQV</sequence>
<comment type="pathway">
    <text evidence="2">Protein modification; protein ubiquitination.</text>
</comment>
<accession>A0ABY6KRD4</accession>
<dbReference type="InterPro" id="IPR045132">
    <property type="entry name" value="UBE4"/>
</dbReference>
<comment type="catalytic activity">
    <reaction evidence="1">
        <text>S-ubiquitinyl-[E2 ubiquitin-conjugating enzyme]-L-cysteine + [acceptor protein]-L-lysine = [E2 ubiquitin-conjugating enzyme]-L-cysteine + N(6)-ubiquitinyl-[acceptor protein]-L-lysine.</text>
        <dbReference type="EC" id="2.3.2.27"/>
    </reaction>
</comment>